<dbReference type="Gene3D" id="3.10.450.620">
    <property type="entry name" value="JHP933, nucleotidyltransferase-like core domain"/>
    <property type="match status" value="1"/>
</dbReference>
<dbReference type="Pfam" id="PF08843">
    <property type="entry name" value="AbiEii"/>
    <property type="match status" value="1"/>
</dbReference>
<reference evidence="1 2" key="1">
    <citation type="submission" date="2014-06" db="EMBL/GenBank/DDBJ databases">
        <authorList>
            <person name="Ngugi D.K."/>
            <person name="Blom J."/>
            <person name="Alam I."/>
            <person name="Rashid M."/>
            <person name="Ba Alawi W."/>
            <person name="Zhang G."/>
            <person name="Hikmawan T."/>
            <person name="Guan Y."/>
            <person name="Antunes A."/>
            <person name="Siam R."/>
            <person name="ElDorry H."/>
            <person name="Bajic V."/>
            <person name="Stingl U."/>
        </authorList>
    </citation>
    <scope>NUCLEOTIDE SEQUENCE [LARGE SCALE GENOMIC DNA]</scope>
    <source>
        <strain evidence="1">SCGC AAA799-N04</strain>
    </source>
</reference>
<gene>
    <name evidence="1" type="ORF">AAA799N04_00127</name>
</gene>
<evidence type="ECO:0000313" key="1">
    <source>
        <dbReference type="EMBL" id="KEQ57435.1"/>
    </source>
</evidence>
<dbReference type="InterPro" id="IPR014942">
    <property type="entry name" value="AbiEii"/>
</dbReference>
<proteinExistence type="predicted"/>
<dbReference type="AlphaFoldDB" id="A0A081RQG2"/>
<dbReference type="EMBL" id="JOKN01000001">
    <property type="protein sequence ID" value="KEQ57435.1"/>
    <property type="molecule type" value="Genomic_DNA"/>
</dbReference>
<evidence type="ECO:0008006" key="3">
    <source>
        <dbReference type="Google" id="ProtNLM"/>
    </source>
</evidence>
<dbReference type="Proteomes" id="UP000028059">
    <property type="component" value="Unassembled WGS sequence"/>
</dbReference>
<name>A0A081RQG2_9ARCH</name>
<organism evidence="1 2">
    <name type="scientific">Marine Group I thaumarchaeote SCGC AAA799-N04</name>
    <dbReference type="NCBI Taxonomy" id="1502293"/>
    <lineage>
        <taxon>Archaea</taxon>
        <taxon>Nitrososphaerota</taxon>
        <taxon>Marine Group I</taxon>
    </lineage>
</organism>
<keyword evidence="2" id="KW-1185">Reference proteome</keyword>
<protein>
    <recommendedName>
        <fullName evidence="3">Nucleotidyl transferase AbiEii/AbiGii toxin family protein</fullName>
    </recommendedName>
</protein>
<evidence type="ECO:0000313" key="2">
    <source>
        <dbReference type="Proteomes" id="UP000028059"/>
    </source>
</evidence>
<accession>A0A081RQG2</accession>
<sequence>MKTFFYLDEVIVDFDKPHLMVKDEFQSYFGKTELKPFLLSEICVLDMLYTIANLEDGYYKKRLVLKGGHSIRNLVSLIDHRFSFDADFNLNSPEGYTYGKVKNLRKDLQKYGSKRGCSTQTEVTQDSNMLYFLQINYDAPLQNKGAKMIEVPKIEICKTCRTRKNPQLAKTNTMIDLELFGLKPPELFYLSLEEQLADKLRVIGATGRQRNNFDAYDVLRICNENATKIDWSLTREIFYEIIVKSGKKVNKYIDECRHQLQTMLDNPNKKSNLENVIFNSDSFDFEYMINFVKSVYDFKKPSL</sequence>
<comment type="caution">
    <text evidence="1">The sequence shown here is derived from an EMBL/GenBank/DDBJ whole genome shotgun (WGS) entry which is preliminary data.</text>
</comment>